<dbReference type="EMBL" id="CP047020">
    <property type="protein sequence ID" value="QHA07522.1"/>
    <property type="molecule type" value="Genomic_DNA"/>
</dbReference>
<dbReference type="PANTHER" id="PTHR43422:SF3">
    <property type="entry name" value="THIAMINE THIAZOLE SYNTHASE"/>
    <property type="match status" value="1"/>
</dbReference>
<gene>
    <name evidence="1" type="ORF">GQF42_33200</name>
</gene>
<dbReference type="SUPFAM" id="SSF51905">
    <property type="entry name" value="FAD/NAD(P)-binding domain"/>
    <property type="match status" value="1"/>
</dbReference>
<protein>
    <recommendedName>
        <fullName evidence="3">FAD-dependent oxidoreductase</fullName>
    </recommendedName>
</protein>
<evidence type="ECO:0008006" key="3">
    <source>
        <dbReference type="Google" id="ProtNLM"/>
    </source>
</evidence>
<keyword evidence="2" id="KW-1185">Reference proteome</keyword>
<dbReference type="PANTHER" id="PTHR43422">
    <property type="entry name" value="THIAMINE THIAZOLE SYNTHASE"/>
    <property type="match status" value="1"/>
</dbReference>
<dbReference type="Proteomes" id="UP000436138">
    <property type="component" value="Chromosome"/>
</dbReference>
<sequence length="439" mass="47725">MQRAVVLGGSYAGLLAARVLSDFAEEVVVVEPDLLDGAGTGSGAPHRHQLHALLAMGHAQLERWFPGITGELTAGGALVGSGRAVRFYVDGRPRPPLDDVEMLGATRPFIERTVRRRTRDLANVRFLAGRGQGLLVRGDRVCGVRCAPAGHEHGHETTLAADLVVDAMGRSSRLSSWLGQEGWPVPPVERMRIDLGYATASFHRGSELPGTVIAHSTPGPDSGYRPERCEPGALAAVENNRWTVVLAGYAGRRPTGDPQEFVARMRRCVPPLREVAEHCALQGDVGTFQFRESRRRLFRATSRFPGGLVAAGDSMASVNPVYGQGLTLAALQAGALATYLRSGAAPHAPAWDYFRRADVFTDAGWKLSTTADLAQPHVTGPYPRAYPLIRWVGDKITQASVRDSEINRAYMDVVHMRRPPRTLTRAHVLLRTARVLLDH</sequence>
<dbReference type="InterPro" id="IPR036188">
    <property type="entry name" value="FAD/NAD-bd_sf"/>
</dbReference>
<dbReference type="Gene3D" id="3.30.9.100">
    <property type="match status" value="1"/>
</dbReference>
<evidence type="ECO:0000313" key="2">
    <source>
        <dbReference type="Proteomes" id="UP000436138"/>
    </source>
</evidence>
<reference evidence="1 2" key="1">
    <citation type="submission" date="2019-12" db="EMBL/GenBank/DDBJ databases">
        <title>Streptomyces sp. strain T44 isolated from rhizosphere soil of Broussonetia papyrifera.</title>
        <authorList>
            <person name="Mo P."/>
        </authorList>
    </citation>
    <scope>NUCLEOTIDE SEQUENCE [LARGE SCALE GENOMIC DNA]</scope>
    <source>
        <strain evidence="1 2">T44</strain>
    </source>
</reference>
<dbReference type="Gene3D" id="3.50.50.60">
    <property type="entry name" value="FAD/NAD(P)-binding domain"/>
    <property type="match status" value="1"/>
</dbReference>
<organism evidence="1 2">
    <name type="scientific">Streptomyces broussonetiae</name>
    <dbReference type="NCBI Taxonomy" id="2686304"/>
    <lineage>
        <taxon>Bacteria</taxon>
        <taxon>Bacillati</taxon>
        <taxon>Actinomycetota</taxon>
        <taxon>Actinomycetes</taxon>
        <taxon>Kitasatosporales</taxon>
        <taxon>Streptomycetaceae</taxon>
        <taxon>Streptomyces</taxon>
    </lineage>
</organism>
<proteinExistence type="predicted"/>
<evidence type="ECO:0000313" key="1">
    <source>
        <dbReference type="EMBL" id="QHA07522.1"/>
    </source>
</evidence>
<accession>A0A6I6N817</accession>
<dbReference type="AlphaFoldDB" id="A0A6I6N817"/>
<name>A0A6I6N817_9ACTN</name>
<dbReference type="KEGG" id="sbro:GQF42_33200"/>